<keyword evidence="5" id="KW-0800">Toxin</keyword>
<dbReference type="Gene3D" id="3.40.50.1010">
    <property type="entry name" value="5'-nuclease"/>
    <property type="match status" value="1"/>
</dbReference>
<evidence type="ECO:0000259" key="6">
    <source>
        <dbReference type="Pfam" id="PF01850"/>
    </source>
</evidence>
<dbReference type="GO" id="GO:0004540">
    <property type="term" value="F:RNA nuclease activity"/>
    <property type="evidence" value="ECO:0007669"/>
    <property type="project" value="InterPro"/>
</dbReference>
<dbReference type="SUPFAM" id="SSF88723">
    <property type="entry name" value="PIN domain-like"/>
    <property type="match status" value="1"/>
</dbReference>
<evidence type="ECO:0000313" key="8">
    <source>
        <dbReference type="Proteomes" id="UP000184327"/>
    </source>
</evidence>
<keyword evidence="1 5" id="KW-1277">Toxin-antitoxin system</keyword>
<keyword evidence="5" id="KW-0460">Magnesium</keyword>
<dbReference type="HAMAP" id="MF_00265">
    <property type="entry name" value="VapC_Nob1"/>
    <property type="match status" value="1"/>
</dbReference>
<dbReference type="GO" id="GO:0016787">
    <property type="term" value="F:hydrolase activity"/>
    <property type="evidence" value="ECO:0007669"/>
    <property type="project" value="UniProtKB-KW"/>
</dbReference>
<dbReference type="GO" id="GO:0000287">
    <property type="term" value="F:magnesium ion binding"/>
    <property type="evidence" value="ECO:0007669"/>
    <property type="project" value="UniProtKB-UniRule"/>
</dbReference>
<dbReference type="AlphaFoldDB" id="A0A1M4YRW1"/>
<dbReference type="InterPro" id="IPR002716">
    <property type="entry name" value="PIN_dom"/>
</dbReference>
<feature type="binding site" evidence="5">
    <location>
        <position position="94"/>
    </location>
    <ligand>
        <name>Mg(2+)</name>
        <dbReference type="ChEBI" id="CHEBI:18420"/>
    </ligand>
</feature>
<dbReference type="Proteomes" id="UP000184327">
    <property type="component" value="Unassembled WGS sequence"/>
</dbReference>
<dbReference type="CDD" id="cd18683">
    <property type="entry name" value="PIN_VapC-like"/>
    <property type="match status" value="1"/>
</dbReference>
<evidence type="ECO:0000313" key="7">
    <source>
        <dbReference type="EMBL" id="SHF08232.1"/>
    </source>
</evidence>
<feature type="binding site" evidence="5">
    <location>
        <position position="5"/>
    </location>
    <ligand>
        <name>Mg(2+)</name>
        <dbReference type="ChEBI" id="CHEBI:18420"/>
    </ligand>
</feature>
<evidence type="ECO:0000256" key="2">
    <source>
        <dbReference type="ARBA" id="ARBA00022722"/>
    </source>
</evidence>
<keyword evidence="8" id="KW-1185">Reference proteome</keyword>
<dbReference type="InterPro" id="IPR029060">
    <property type="entry name" value="PIN-like_dom_sf"/>
</dbReference>
<evidence type="ECO:0000256" key="4">
    <source>
        <dbReference type="ARBA" id="ARBA00022801"/>
    </source>
</evidence>
<dbReference type="EC" id="3.1.-.-" evidence="5"/>
<dbReference type="RefSeq" id="WP_073355891.1">
    <property type="nucleotide sequence ID" value="NZ_FQUZ01000012.1"/>
</dbReference>
<sequence>MLAVDTNVLIRFLVDDDARQHQRAVDLFRAHRIWVSRTVLLESEWVLRSAFGFEAREIASAFAGLTALPSVVCDGADAIAQATEALAEGMDFADALHLQCAHTAGCDEGFATFDARFIKKAAKRWTTIKTRTP</sequence>
<evidence type="ECO:0000256" key="3">
    <source>
        <dbReference type="ARBA" id="ARBA00022723"/>
    </source>
</evidence>
<dbReference type="EMBL" id="FQUZ01000012">
    <property type="protein sequence ID" value="SHF08232.1"/>
    <property type="molecule type" value="Genomic_DNA"/>
</dbReference>
<name>A0A1M4YRW1_9BURK</name>
<dbReference type="OrthoDB" id="32974at2"/>
<comment type="function">
    <text evidence="5">Toxic component of a toxin-antitoxin (TA) system. An RNase.</text>
</comment>
<proteinExistence type="inferred from homology"/>
<dbReference type="PANTHER" id="PTHR39664:SF2">
    <property type="entry name" value="NUCLEIC ACID-BINDING PROTEIN, CONTAINING PIN DOMAIN-RELATED"/>
    <property type="match status" value="1"/>
</dbReference>
<dbReference type="Pfam" id="PF01850">
    <property type="entry name" value="PIN"/>
    <property type="match status" value="1"/>
</dbReference>
<dbReference type="InterPro" id="IPR022907">
    <property type="entry name" value="VapC_family"/>
</dbReference>
<organism evidence="7 8">
    <name type="scientific">Lampropedia hyalina DSM 16112</name>
    <dbReference type="NCBI Taxonomy" id="1122156"/>
    <lineage>
        <taxon>Bacteria</taxon>
        <taxon>Pseudomonadati</taxon>
        <taxon>Pseudomonadota</taxon>
        <taxon>Betaproteobacteria</taxon>
        <taxon>Burkholderiales</taxon>
        <taxon>Comamonadaceae</taxon>
        <taxon>Lampropedia</taxon>
    </lineage>
</organism>
<comment type="cofactor">
    <cofactor evidence="5">
        <name>Mg(2+)</name>
        <dbReference type="ChEBI" id="CHEBI:18420"/>
    </cofactor>
</comment>
<protein>
    <recommendedName>
        <fullName evidence="5">Ribonuclease VapC</fullName>
        <shortName evidence="5">RNase VapC</shortName>
        <ecNumber evidence="5">3.1.-.-</ecNumber>
    </recommendedName>
    <alternativeName>
        <fullName evidence="5">Toxin VapC</fullName>
    </alternativeName>
</protein>
<evidence type="ECO:0000256" key="5">
    <source>
        <dbReference type="HAMAP-Rule" id="MF_00265"/>
    </source>
</evidence>
<keyword evidence="2 5" id="KW-0540">Nuclease</keyword>
<dbReference type="STRING" id="1122156.SAMN02745117_01304"/>
<evidence type="ECO:0000256" key="1">
    <source>
        <dbReference type="ARBA" id="ARBA00022649"/>
    </source>
</evidence>
<dbReference type="GO" id="GO:0090729">
    <property type="term" value="F:toxin activity"/>
    <property type="evidence" value="ECO:0007669"/>
    <property type="project" value="UniProtKB-KW"/>
</dbReference>
<accession>A0A1M4YRW1</accession>
<comment type="similarity">
    <text evidence="5">Belongs to the PINc/VapC protein family.</text>
</comment>
<feature type="domain" description="PIN" evidence="6">
    <location>
        <begin position="4"/>
        <end position="121"/>
    </location>
</feature>
<dbReference type="PANTHER" id="PTHR39664">
    <property type="match status" value="1"/>
</dbReference>
<gene>
    <name evidence="5" type="primary">vapC</name>
    <name evidence="7" type="ORF">SAMN02745117_01304</name>
</gene>
<keyword evidence="3 5" id="KW-0479">Metal-binding</keyword>
<reference evidence="7 8" key="1">
    <citation type="submission" date="2016-11" db="EMBL/GenBank/DDBJ databases">
        <authorList>
            <person name="Jaros S."/>
            <person name="Januszkiewicz K."/>
            <person name="Wedrychowicz H."/>
        </authorList>
    </citation>
    <scope>NUCLEOTIDE SEQUENCE [LARGE SCALE GENOMIC DNA]</scope>
    <source>
        <strain evidence="7 8">DSM 16112</strain>
    </source>
</reference>
<keyword evidence="4 5" id="KW-0378">Hydrolase</keyword>